<dbReference type="EMBL" id="LWSU01000271">
    <property type="protein sequence ID" value="OAX53521.1"/>
    <property type="molecule type" value="Genomic_DNA"/>
</dbReference>
<feature type="transmembrane region" description="Helical" evidence="1">
    <location>
        <begin position="97"/>
        <end position="115"/>
    </location>
</feature>
<keyword evidence="1" id="KW-0472">Membrane</keyword>
<protein>
    <recommendedName>
        <fullName evidence="4">Transmembrane protein</fullName>
    </recommendedName>
</protein>
<reference evidence="2 3" key="1">
    <citation type="submission" date="2016-04" db="EMBL/GenBank/DDBJ databases">
        <title>Xanthomonas translucens phylogeny.</title>
        <authorList>
            <person name="Langlois P."/>
        </authorList>
    </citation>
    <scope>NUCLEOTIDE SEQUENCE [LARGE SCALE GENOMIC DNA]</scope>
    <source>
        <strain evidence="2 3">B99</strain>
    </source>
</reference>
<evidence type="ECO:0000313" key="3">
    <source>
        <dbReference type="Proteomes" id="UP000093858"/>
    </source>
</evidence>
<dbReference type="Proteomes" id="UP000093858">
    <property type="component" value="Unassembled WGS sequence"/>
</dbReference>
<evidence type="ECO:0000256" key="1">
    <source>
        <dbReference type="SAM" id="Phobius"/>
    </source>
</evidence>
<organism evidence="2 3">
    <name type="scientific">Xanthomonas graminis pv. poae</name>
    <dbReference type="NCBI Taxonomy" id="227946"/>
    <lineage>
        <taxon>Bacteria</taxon>
        <taxon>Pseudomonadati</taxon>
        <taxon>Pseudomonadota</taxon>
        <taxon>Gammaproteobacteria</taxon>
        <taxon>Lysobacterales</taxon>
        <taxon>Lysobacteraceae</taxon>
        <taxon>Xanthomonas</taxon>
        <taxon>Xanthomonas translucens group</taxon>
        <taxon>Xanthomonas graminis</taxon>
    </lineage>
</organism>
<comment type="caution">
    <text evidence="2">The sequence shown here is derived from an EMBL/GenBank/DDBJ whole genome shotgun (WGS) entry which is preliminary data.</text>
</comment>
<dbReference type="AlphaFoldDB" id="A0A199NXR1"/>
<evidence type="ECO:0008006" key="4">
    <source>
        <dbReference type="Google" id="ProtNLM"/>
    </source>
</evidence>
<evidence type="ECO:0000313" key="2">
    <source>
        <dbReference type="EMBL" id="OAX53521.1"/>
    </source>
</evidence>
<gene>
    <name evidence="2" type="ORF">A6R73_07035</name>
</gene>
<keyword evidence="1" id="KW-1133">Transmembrane helix</keyword>
<keyword evidence="1" id="KW-0812">Transmembrane</keyword>
<name>A0A199NXR1_9XANT</name>
<feature type="transmembrane region" description="Helical" evidence="1">
    <location>
        <begin position="49"/>
        <end position="71"/>
    </location>
</feature>
<feature type="transmembrane region" description="Helical" evidence="1">
    <location>
        <begin position="135"/>
        <end position="154"/>
    </location>
</feature>
<accession>A0A199NXR1</accession>
<sequence>MARPTWPQDIDQEHMMAVLLLPFMALAAAGLLLSIGVHAASLFGLHVPGGALAWSLHIGIFVVWIPAVLVAKRANRGRPERDYWRTVLSGCPAWMRYAGYALAAYALANFLWFIATNQSQDHLKNGNDASVIRAFSGHWLVFYGAAFAIFYSAYRNPRLLLRQRCRDGHDVSASDVFCPTCGKKLSPMRAD</sequence>
<dbReference type="RefSeq" id="WP_081275116.1">
    <property type="nucleotide sequence ID" value="NZ_MADO01000064.1"/>
</dbReference>
<proteinExistence type="predicted"/>